<protein>
    <submittedName>
        <fullName evidence="1">Uncharacterized protein</fullName>
    </submittedName>
</protein>
<dbReference type="EMBL" id="MCFE01000368">
    <property type="protein sequence ID" value="ORX90685.1"/>
    <property type="molecule type" value="Genomic_DNA"/>
</dbReference>
<name>A0A1Y1XYF1_9FUNG</name>
<keyword evidence="2" id="KW-1185">Reference proteome</keyword>
<reference evidence="1 2" key="1">
    <citation type="submission" date="2016-07" db="EMBL/GenBank/DDBJ databases">
        <title>Pervasive Adenine N6-methylation of Active Genes in Fungi.</title>
        <authorList>
            <consortium name="DOE Joint Genome Institute"/>
            <person name="Mondo S.J."/>
            <person name="Dannebaum R.O."/>
            <person name="Kuo R.C."/>
            <person name="Labutti K."/>
            <person name="Haridas S."/>
            <person name="Kuo A."/>
            <person name="Salamov A."/>
            <person name="Ahrendt S.R."/>
            <person name="Lipzen A."/>
            <person name="Sullivan W."/>
            <person name="Andreopoulos W.B."/>
            <person name="Clum A."/>
            <person name="Lindquist E."/>
            <person name="Daum C."/>
            <person name="Ramamoorthy G.K."/>
            <person name="Gryganskyi A."/>
            <person name="Culley D."/>
            <person name="Magnuson J.K."/>
            <person name="James T.Y."/>
            <person name="O'Malley M.A."/>
            <person name="Stajich J.E."/>
            <person name="Spatafora J.W."/>
            <person name="Visel A."/>
            <person name="Grigoriev I.V."/>
        </authorList>
    </citation>
    <scope>NUCLEOTIDE SEQUENCE [LARGE SCALE GENOMIC DNA]</scope>
    <source>
        <strain evidence="1 2">CBS 931.73</strain>
    </source>
</reference>
<accession>A0A1Y1XYF1</accession>
<sequence>MMTSEFEKFVSENISYGVCFVQEEPFSKYFVVVEFVLTKFIEMEIKKLEEKCGTISDKIRMVFKILKGSKQELENRLENIKGGCIRYIDQMHQENGKTVIVLPKAMSGGKSKRALKKLLNDAGNQLKFNILSVNKAMHVYDIFVSKIRYGITEIISGIEIHYNKYPNEFMLTTEPDLKYDNKGYIMDKLDVILNGTVKAVIVDINKGEIKFITLEKVLELLKVEDKDDLIKIAIIAGTRANTGLGKLFLRRILMMGMSKRSRIGSWRRVI</sequence>
<evidence type="ECO:0000313" key="2">
    <source>
        <dbReference type="Proteomes" id="UP000193498"/>
    </source>
</evidence>
<organism evidence="1 2">
    <name type="scientific">Basidiobolus meristosporus CBS 931.73</name>
    <dbReference type="NCBI Taxonomy" id="1314790"/>
    <lineage>
        <taxon>Eukaryota</taxon>
        <taxon>Fungi</taxon>
        <taxon>Fungi incertae sedis</taxon>
        <taxon>Zoopagomycota</taxon>
        <taxon>Entomophthoromycotina</taxon>
        <taxon>Basidiobolomycetes</taxon>
        <taxon>Basidiobolales</taxon>
        <taxon>Basidiobolaceae</taxon>
        <taxon>Basidiobolus</taxon>
    </lineage>
</organism>
<dbReference type="InParanoid" id="A0A1Y1XYF1"/>
<gene>
    <name evidence="1" type="ORF">K493DRAFT_304693</name>
</gene>
<comment type="caution">
    <text evidence="1">The sequence shown here is derived from an EMBL/GenBank/DDBJ whole genome shotgun (WGS) entry which is preliminary data.</text>
</comment>
<dbReference type="Proteomes" id="UP000193498">
    <property type="component" value="Unassembled WGS sequence"/>
</dbReference>
<evidence type="ECO:0000313" key="1">
    <source>
        <dbReference type="EMBL" id="ORX90685.1"/>
    </source>
</evidence>
<dbReference type="AlphaFoldDB" id="A0A1Y1XYF1"/>
<proteinExistence type="predicted"/>